<dbReference type="PROSITE" id="PS51257">
    <property type="entry name" value="PROKAR_LIPOPROTEIN"/>
    <property type="match status" value="1"/>
</dbReference>
<dbReference type="GO" id="GO:0003723">
    <property type="term" value="F:RNA binding"/>
    <property type="evidence" value="ECO:0007669"/>
    <property type="project" value="UniProtKB-UniRule"/>
</dbReference>
<dbReference type="AlphaFoldDB" id="A0A1H6X551"/>
<evidence type="ECO:0000256" key="4">
    <source>
        <dbReference type="ARBA" id="ARBA00022525"/>
    </source>
</evidence>
<feature type="chain" id="PRO_5039776486" description="Ribonuclease" evidence="7">
    <location>
        <begin position="20"/>
        <end position="153"/>
    </location>
</feature>
<keyword evidence="6 7" id="KW-0378">Hydrolase</keyword>
<organism evidence="9 10">
    <name type="scientific">Sharpea azabuensis</name>
    <dbReference type="NCBI Taxonomy" id="322505"/>
    <lineage>
        <taxon>Bacteria</taxon>
        <taxon>Bacillati</taxon>
        <taxon>Bacillota</taxon>
        <taxon>Erysipelotrichia</taxon>
        <taxon>Erysipelotrichales</taxon>
        <taxon>Coprobacillaceae</taxon>
        <taxon>Sharpea</taxon>
    </lineage>
</organism>
<dbReference type="OrthoDB" id="9803442at2"/>
<evidence type="ECO:0000256" key="3">
    <source>
        <dbReference type="ARBA" id="ARBA00022214"/>
    </source>
</evidence>
<dbReference type="Pfam" id="PF00545">
    <property type="entry name" value="Ribonuclease"/>
    <property type="match status" value="1"/>
</dbReference>
<dbReference type="InterPro" id="IPR001887">
    <property type="entry name" value="Barnase"/>
</dbReference>
<dbReference type="InterPro" id="IPR016191">
    <property type="entry name" value="Ribonuclease/ribotoxin"/>
</dbReference>
<dbReference type="GO" id="GO:0005576">
    <property type="term" value="C:extracellular region"/>
    <property type="evidence" value="ECO:0007669"/>
    <property type="project" value="UniProtKB-SubCell"/>
</dbReference>
<evidence type="ECO:0000256" key="8">
    <source>
        <dbReference type="PIRSR" id="PIRSR001013-1"/>
    </source>
</evidence>
<evidence type="ECO:0000256" key="1">
    <source>
        <dbReference type="ARBA" id="ARBA00004613"/>
    </source>
</evidence>
<dbReference type="Proteomes" id="UP000183028">
    <property type="component" value="Unassembled WGS sequence"/>
</dbReference>
<dbReference type="eggNOG" id="COG4290">
    <property type="taxonomic scope" value="Bacteria"/>
</dbReference>
<dbReference type="GO" id="GO:0016787">
    <property type="term" value="F:hydrolase activity"/>
    <property type="evidence" value="ECO:0007669"/>
    <property type="project" value="UniProtKB-KW"/>
</dbReference>
<protein>
    <recommendedName>
        <fullName evidence="3 7">Ribonuclease</fullName>
        <ecNumber evidence="7">3.1.27.-</ecNumber>
    </recommendedName>
</protein>
<dbReference type="EC" id="3.1.27.-" evidence="7"/>
<keyword evidence="5 7" id="KW-0540">Nuclease</keyword>
<dbReference type="EMBL" id="FNYK01000082">
    <property type="protein sequence ID" value="SEJ24208.1"/>
    <property type="molecule type" value="Genomic_DNA"/>
</dbReference>
<feature type="signal peptide" evidence="7">
    <location>
        <begin position="1"/>
        <end position="19"/>
    </location>
</feature>
<keyword evidence="7" id="KW-0732">Signal</keyword>
<comment type="similarity">
    <text evidence="2 7">Belongs to the ribonuclease N1/T1 family.</text>
</comment>
<keyword evidence="4 7" id="KW-0964">Secreted</keyword>
<dbReference type="PRINTS" id="PR00117">
    <property type="entry name" value="BARNASE"/>
</dbReference>
<accession>A0A1H6X551</accession>
<dbReference type="InterPro" id="IPR000026">
    <property type="entry name" value="N1-like"/>
</dbReference>
<evidence type="ECO:0000313" key="10">
    <source>
        <dbReference type="Proteomes" id="UP000183028"/>
    </source>
</evidence>
<sequence length="153" mass="17550">MLKKIIRLVLCLIIPIAMMTGCNAPKKVSKPTHQETVSIDVNGAYTTKHDVALYLHTYHKLPKNFITKREARELGWQGGGLDGIKDGYCIGGDRYGNYEKHLPTNQSYHECDIETMHQESRGTKRLVYSNNFDIYYTEDHYNTFIKVYSGEGQ</sequence>
<evidence type="ECO:0000313" key="9">
    <source>
        <dbReference type="EMBL" id="SEJ24208.1"/>
    </source>
</evidence>
<dbReference type="Gene3D" id="3.10.450.30">
    <property type="entry name" value="Microbial ribonucleases"/>
    <property type="match status" value="1"/>
</dbReference>
<name>A0A1H6X551_9FIRM</name>
<gene>
    <name evidence="9" type="ORF">SAMN04487834_10823</name>
</gene>
<dbReference type="PIRSF" id="PIRSF001013">
    <property type="entry name" value="Barnase"/>
    <property type="match status" value="1"/>
</dbReference>
<proteinExistence type="inferred from homology"/>
<dbReference type="GO" id="GO:0004521">
    <property type="term" value="F:RNA endonuclease activity"/>
    <property type="evidence" value="ECO:0007669"/>
    <property type="project" value="UniProtKB-UniRule"/>
</dbReference>
<evidence type="ECO:0000256" key="7">
    <source>
        <dbReference type="PIRNR" id="PIRNR001013"/>
    </source>
</evidence>
<dbReference type="SUPFAM" id="SSF53933">
    <property type="entry name" value="Microbial ribonucleases"/>
    <property type="match status" value="1"/>
</dbReference>
<dbReference type="RefSeq" id="WP_074732782.1">
    <property type="nucleotide sequence ID" value="NZ_CACVTN010000064.1"/>
</dbReference>
<evidence type="ECO:0000256" key="6">
    <source>
        <dbReference type="ARBA" id="ARBA00022801"/>
    </source>
</evidence>
<comment type="subcellular location">
    <subcellularLocation>
        <location evidence="1 7">Secreted</location>
    </subcellularLocation>
</comment>
<evidence type="ECO:0000256" key="5">
    <source>
        <dbReference type="ARBA" id="ARBA00022722"/>
    </source>
</evidence>
<reference evidence="10" key="1">
    <citation type="submission" date="2016-10" db="EMBL/GenBank/DDBJ databases">
        <authorList>
            <person name="Varghese N."/>
        </authorList>
    </citation>
    <scope>NUCLEOTIDE SEQUENCE [LARGE SCALE GENOMIC DNA]</scope>
    <source>
        <strain evidence="10">DSM 20406</strain>
    </source>
</reference>
<dbReference type="STRING" id="322505.SAMN04487836_11356"/>
<evidence type="ECO:0000256" key="2">
    <source>
        <dbReference type="ARBA" id="ARBA00009006"/>
    </source>
</evidence>
<keyword evidence="7" id="KW-0255">Endonuclease</keyword>
<keyword evidence="10" id="KW-1185">Reference proteome</keyword>
<feature type="active site" description="Proton acceptor" evidence="8">
    <location>
        <position position="110"/>
    </location>
</feature>
<feature type="active site" description="Proton donor" evidence="8">
    <location>
        <position position="140"/>
    </location>
</feature>